<sequence>MKLEGKTAIVTGGAIRVGRAISLALVGGGAQVAIAYHRSEAAAQTLMAKIEREFDGRARAIRCDVSKADEVRALFDEAERSLGPIDILINNAAIIERRPVEDLTEDDLLRAFDVNLKGSYLCALEAGRRLRARGAAGKIIQIADVAALVAWPAYTPYCISKAGTLMLVKCLAKAFAPDIQVNAIAPGIVLPEEGATNETMQTALARNLIKRPGSPEDVARAVLFLIESDYITGTTIIVDGGRHLA</sequence>
<reference evidence="3 4" key="2">
    <citation type="submission" date="2015-01" db="EMBL/GenBank/DDBJ databases">
        <title>Complete genome sequence of Pyrinomonas methylaliphatogenes type strain K22T.</title>
        <authorList>
            <person name="Lee K.C.Y."/>
            <person name="Power J.F."/>
            <person name="Dunfield P.F."/>
            <person name="Morgan X.C."/>
            <person name="Huttenhower C."/>
            <person name="Stott M.B."/>
        </authorList>
    </citation>
    <scope>NUCLEOTIDE SEQUENCE [LARGE SCALE GENOMIC DNA]</scope>
    <source>
        <strain evidence="3 4">K22</strain>
    </source>
</reference>
<reference evidence="3 4" key="1">
    <citation type="submission" date="2013-12" db="EMBL/GenBank/DDBJ databases">
        <authorList>
            <person name="Stott M."/>
        </authorList>
    </citation>
    <scope>NUCLEOTIDE SEQUENCE [LARGE SCALE GENOMIC DNA]</scope>
    <source>
        <strain evidence="3 4">K22</strain>
    </source>
</reference>
<keyword evidence="2 3" id="KW-0560">Oxidoreductase</keyword>
<dbReference type="PRINTS" id="PR00081">
    <property type="entry name" value="GDHRDH"/>
</dbReference>
<dbReference type="PANTHER" id="PTHR43639">
    <property type="entry name" value="OXIDOREDUCTASE, SHORT-CHAIN DEHYDROGENASE/REDUCTASE FAMILY (AFU_ORTHOLOGUE AFUA_5G02870)"/>
    <property type="match status" value="1"/>
</dbReference>
<proteinExistence type="inferred from homology"/>
<dbReference type="SUPFAM" id="SSF51735">
    <property type="entry name" value="NAD(P)-binding Rossmann-fold domains"/>
    <property type="match status" value="1"/>
</dbReference>
<dbReference type="InterPro" id="IPR020904">
    <property type="entry name" value="Sc_DH/Rdtase_CS"/>
</dbReference>
<accession>A0A0B6WZ17</accession>
<dbReference type="InterPro" id="IPR036291">
    <property type="entry name" value="NAD(P)-bd_dom_sf"/>
</dbReference>
<dbReference type="Proteomes" id="UP000031518">
    <property type="component" value="Unassembled WGS sequence"/>
</dbReference>
<protein>
    <recommendedName>
        <fullName evidence="5">3-oxoacyl-[acyl-carrier-protein] reductase</fullName>
    </recommendedName>
</protein>
<evidence type="ECO:0000313" key="3">
    <source>
        <dbReference type="EMBL" id="CDM66351.1"/>
    </source>
</evidence>
<dbReference type="RefSeq" id="WP_041977565.1">
    <property type="nucleotide sequence ID" value="NZ_CBXV010000008.1"/>
</dbReference>
<dbReference type="STRING" id="454194.PYK22_02379"/>
<dbReference type="InterPro" id="IPR002347">
    <property type="entry name" value="SDR_fam"/>
</dbReference>
<dbReference type="Gene3D" id="3.40.50.720">
    <property type="entry name" value="NAD(P)-binding Rossmann-like Domain"/>
    <property type="match status" value="1"/>
</dbReference>
<dbReference type="Pfam" id="PF13561">
    <property type="entry name" value="adh_short_C2"/>
    <property type="match status" value="1"/>
</dbReference>
<evidence type="ECO:0008006" key="5">
    <source>
        <dbReference type="Google" id="ProtNLM"/>
    </source>
</evidence>
<dbReference type="OrthoDB" id="9790146at2"/>
<dbReference type="EMBL" id="CBXV010000008">
    <property type="protein sequence ID" value="CDM66351.1"/>
    <property type="molecule type" value="Genomic_DNA"/>
</dbReference>
<evidence type="ECO:0000256" key="1">
    <source>
        <dbReference type="ARBA" id="ARBA00006484"/>
    </source>
</evidence>
<dbReference type="FunFam" id="3.40.50.720:FF:000084">
    <property type="entry name" value="Short-chain dehydrogenase reductase"/>
    <property type="match status" value="1"/>
</dbReference>
<comment type="similarity">
    <text evidence="1">Belongs to the short-chain dehydrogenases/reductases (SDR) family.</text>
</comment>
<dbReference type="PANTHER" id="PTHR43639:SF1">
    <property type="entry name" value="SHORT-CHAIN DEHYDROGENASE_REDUCTASE FAMILY PROTEIN"/>
    <property type="match status" value="1"/>
</dbReference>
<organism evidence="3 4">
    <name type="scientific">Pyrinomonas methylaliphatogenes</name>
    <dbReference type="NCBI Taxonomy" id="454194"/>
    <lineage>
        <taxon>Bacteria</taxon>
        <taxon>Pseudomonadati</taxon>
        <taxon>Acidobacteriota</taxon>
        <taxon>Blastocatellia</taxon>
        <taxon>Blastocatellales</taxon>
        <taxon>Pyrinomonadaceae</taxon>
        <taxon>Pyrinomonas</taxon>
    </lineage>
</organism>
<name>A0A0B6WZ17_9BACT</name>
<dbReference type="PRINTS" id="PR00080">
    <property type="entry name" value="SDRFAMILY"/>
</dbReference>
<dbReference type="PROSITE" id="PS00061">
    <property type="entry name" value="ADH_SHORT"/>
    <property type="match status" value="1"/>
</dbReference>
<evidence type="ECO:0000313" key="4">
    <source>
        <dbReference type="Proteomes" id="UP000031518"/>
    </source>
</evidence>
<keyword evidence="4" id="KW-1185">Reference proteome</keyword>
<evidence type="ECO:0000256" key="2">
    <source>
        <dbReference type="ARBA" id="ARBA00023002"/>
    </source>
</evidence>
<gene>
    <name evidence="3" type="ORF">PYK22_02379</name>
</gene>
<dbReference type="GO" id="GO:0016491">
    <property type="term" value="F:oxidoreductase activity"/>
    <property type="evidence" value="ECO:0007669"/>
    <property type="project" value="UniProtKB-KW"/>
</dbReference>
<dbReference type="AlphaFoldDB" id="A0A0B6WZ17"/>